<dbReference type="AlphaFoldDB" id="R6WN57"/>
<proteinExistence type="predicted"/>
<sequence length="504" mass="55059">MIFLCSGITFCKALGNTVVAGIKHHLGAGLSIKNLNITADNSTRCSIIMLIPYLGDAFGIGNMNRIIIVYSDDAGRCAVFTANKAAQMRHTIIVAVARLAVLRHMAVIQTILTGSIFINPLCTILQPQIYFTGVVSINWSSIRIILIAVFIIRICLYQALGHIGIVNNALPGGIRCSQSKINTAVLINIRGMCIFRALHGHNVADNFNLALLRFHILYININCAAVACQRIVRLDEFTKAFDRIFFSVRSNDTGRIAYQRNGSQVILMYTFGGIICTYIDSSTAYSNVYVTINSNIATCIANAESTGLPACAGIIGVIAIIHGNCTARTYITMHIFGNNAPGIGRIILAHFNVTVNNQISTVSNGNTHRGIVRGGSNIQITVDSNLTSASYKTIHTSIGIPLVVGLINVKRTFATICAYVIKDVAVFVTLRGCNTIIILYRKRVVLTLEIIGNSVSSFVELYRIAIVSEDIKIIIDNTSKRISIFCSKNRRYEKARCTGRQKNT</sequence>
<dbReference type="EMBL" id="CBGL010000131">
    <property type="protein sequence ID" value="CDD12648.1"/>
    <property type="molecule type" value="Genomic_DNA"/>
</dbReference>
<dbReference type="HOGENOM" id="CLU_540634_0_0_9"/>
<accession>R6WN57</accession>
<evidence type="ECO:0000313" key="2">
    <source>
        <dbReference type="Proteomes" id="UP000014937"/>
    </source>
</evidence>
<comment type="caution">
    <text evidence="1">The sequence shown here is derived from an EMBL/GenBank/DDBJ whole genome shotgun (WGS) entry which is preliminary data.</text>
</comment>
<reference evidence="1" key="1">
    <citation type="submission" date="2012-11" db="EMBL/GenBank/DDBJ databases">
        <title>Dependencies among metagenomic species, viruses, plasmids and units of genetic variation.</title>
        <authorList>
            <person name="Nielsen H.B."/>
            <person name="Almeida M."/>
            <person name="Juncker A.S."/>
            <person name="Rasmussen S."/>
            <person name="Li J."/>
            <person name="Sunagawa S."/>
            <person name="Plichta D."/>
            <person name="Gautier L."/>
            <person name="Le Chatelier E."/>
            <person name="Peletier E."/>
            <person name="Bonde I."/>
            <person name="Nielsen T."/>
            <person name="Manichanh C."/>
            <person name="Arumugam M."/>
            <person name="Batto J."/>
            <person name="Santos M.B.Q.D."/>
            <person name="Blom N."/>
            <person name="Borruel N."/>
            <person name="Burgdorf K.S."/>
            <person name="Boumezbeur F."/>
            <person name="Casellas F."/>
            <person name="Dore J."/>
            <person name="Guarner F."/>
            <person name="Hansen T."/>
            <person name="Hildebrand F."/>
            <person name="Kaas R.S."/>
            <person name="Kennedy S."/>
            <person name="Kristiansen K."/>
            <person name="Kultima J.R."/>
            <person name="Leonard P."/>
            <person name="Levenez F."/>
            <person name="Lund O."/>
            <person name="Moumen B."/>
            <person name="Le Paslier D."/>
            <person name="Pons N."/>
            <person name="Pedersen O."/>
            <person name="Prifti E."/>
            <person name="Qin J."/>
            <person name="Raes J."/>
            <person name="Tap J."/>
            <person name="Tims S."/>
            <person name="Ussery D.W."/>
            <person name="Yamada T."/>
            <person name="MetaHit consortium"/>
            <person name="Renault P."/>
            <person name="Sicheritz-Ponten T."/>
            <person name="Bork P."/>
            <person name="Wang J."/>
            <person name="Brunak S."/>
            <person name="Ehrlich S.D."/>
        </authorList>
    </citation>
    <scope>NUCLEOTIDE SEQUENCE [LARGE SCALE GENOMIC DNA]</scope>
</reference>
<name>R6WN57_9FIRM</name>
<organism evidence="1 2">
    <name type="scientific">Phascolarctobacterium succinatutens CAG:287</name>
    <dbReference type="NCBI Taxonomy" id="1263101"/>
    <lineage>
        <taxon>Bacteria</taxon>
        <taxon>Bacillati</taxon>
        <taxon>Bacillota</taxon>
        <taxon>Negativicutes</taxon>
        <taxon>Acidaminococcales</taxon>
        <taxon>Acidaminococcaceae</taxon>
        <taxon>Phascolarctobacterium</taxon>
    </lineage>
</organism>
<gene>
    <name evidence="1" type="ORF">BN587_01155</name>
</gene>
<dbReference type="Proteomes" id="UP000014937">
    <property type="component" value="Unassembled WGS sequence"/>
</dbReference>
<evidence type="ECO:0000313" key="1">
    <source>
        <dbReference type="EMBL" id="CDD12648.1"/>
    </source>
</evidence>
<protein>
    <submittedName>
        <fullName evidence="1">Uncharacterized protein</fullName>
    </submittedName>
</protein>